<dbReference type="GeneID" id="25568595"/>
<gene>
    <name evidence="1" type="ORF">AMSG_10355</name>
</gene>
<proteinExistence type="predicted"/>
<dbReference type="OrthoDB" id="9973008at2759"/>
<dbReference type="AlphaFoldDB" id="A0A0L0DPY3"/>
<accession>A0A0L0DPY3</accession>
<sequence>MAETTGRVGDPRPALNTTGRSFEGVGEVWIPVSQAKGELAWREELVSGLIVESRIEAKVAASAAAAGHGVSAPPLIFFTRQWFEYGLALTQDRDGTDSGLGSDIGRPTGLVEAMASETEDFVAFVDAVINVLEVDLGLVDYHWQLLLFKHAVRGKKSPIRAHGVRVYYGNVDRDGPYNSGLTCLSCETASVEARQSFVTDNEEACMWLDAKGRPMWVVTPRRHVDALSECTAAEKMAIFQLAATGLGASVAAAMAKEPAGFRFSTLKLNHGTYRNWEHLHLKISLHGSNWRQVAEAVAASLPGERTDLLDRLDTLRAEAAARKAARKGWKR</sequence>
<dbReference type="RefSeq" id="XP_013753816.1">
    <property type="nucleotide sequence ID" value="XM_013898362.1"/>
</dbReference>
<dbReference type="EMBL" id="GL349488">
    <property type="protein sequence ID" value="KNC54362.1"/>
    <property type="molecule type" value="Genomic_DNA"/>
</dbReference>
<reference evidence="1 2" key="1">
    <citation type="submission" date="2010-05" db="EMBL/GenBank/DDBJ databases">
        <title>The Genome Sequence of Thecamonas trahens ATCC 50062.</title>
        <authorList>
            <consortium name="The Broad Institute Genome Sequencing Platform"/>
            <person name="Russ C."/>
            <person name="Cuomo C."/>
            <person name="Shea T."/>
            <person name="Young S.K."/>
            <person name="Zeng Q."/>
            <person name="Koehrsen M."/>
            <person name="Haas B."/>
            <person name="Borodovsky M."/>
            <person name="Guigo R."/>
            <person name="Alvarado L."/>
            <person name="Berlin A."/>
            <person name="Bochicchio J."/>
            <person name="Borenstein D."/>
            <person name="Chapman S."/>
            <person name="Chen Z."/>
            <person name="Freedman E."/>
            <person name="Gellesch M."/>
            <person name="Goldberg J."/>
            <person name="Griggs A."/>
            <person name="Gujja S."/>
            <person name="Heilman E."/>
            <person name="Heiman D."/>
            <person name="Hepburn T."/>
            <person name="Howarth C."/>
            <person name="Jen D."/>
            <person name="Larson L."/>
            <person name="Mehta T."/>
            <person name="Park D."/>
            <person name="Pearson M."/>
            <person name="Roberts A."/>
            <person name="Saif S."/>
            <person name="Shenoy N."/>
            <person name="Sisk P."/>
            <person name="Stolte C."/>
            <person name="Sykes S."/>
            <person name="Thomson T."/>
            <person name="Walk T."/>
            <person name="White J."/>
            <person name="Yandava C."/>
            <person name="Burger G."/>
            <person name="Gray M.W."/>
            <person name="Holland P.W.H."/>
            <person name="King N."/>
            <person name="Lang F.B.F."/>
            <person name="Roger A.J."/>
            <person name="Ruiz-Trillo I."/>
            <person name="Lander E."/>
            <person name="Nusbaum C."/>
        </authorList>
    </citation>
    <scope>NUCLEOTIDE SEQUENCE [LARGE SCALE GENOMIC DNA]</scope>
    <source>
        <strain evidence="1 2">ATCC 50062</strain>
    </source>
</reference>
<evidence type="ECO:0000313" key="2">
    <source>
        <dbReference type="Proteomes" id="UP000054408"/>
    </source>
</evidence>
<keyword evidence="2" id="KW-1185">Reference proteome</keyword>
<evidence type="ECO:0000313" key="1">
    <source>
        <dbReference type="EMBL" id="KNC54362.1"/>
    </source>
</evidence>
<dbReference type="eggNOG" id="ENOG502T09Y">
    <property type="taxonomic scope" value="Eukaryota"/>
</dbReference>
<name>A0A0L0DPY3_THETB</name>
<evidence type="ECO:0008006" key="3">
    <source>
        <dbReference type="Google" id="ProtNLM"/>
    </source>
</evidence>
<organism evidence="1 2">
    <name type="scientific">Thecamonas trahens ATCC 50062</name>
    <dbReference type="NCBI Taxonomy" id="461836"/>
    <lineage>
        <taxon>Eukaryota</taxon>
        <taxon>Apusozoa</taxon>
        <taxon>Apusomonadida</taxon>
        <taxon>Apusomonadidae</taxon>
        <taxon>Thecamonas</taxon>
    </lineage>
</organism>
<dbReference type="Proteomes" id="UP000054408">
    <property type="component" value="Unassembled WGS sequence"/>
</dbReference>
<protein>
    <recommendedName>
        <fullName evidence="3">HIT domain-containing protein</fullName>
    </recommendedName>
</protein>